<protein>
    <submittedName>
        <fullName evidence="5">SDR family NAD(P)-dependent oxidoreductase</fullName>
    </submittedName>
</protein>
<comment type="caution">
    <text evidence="5">The sequence shown here is derived from an EMBL/GenBank/DDBJ whole genome shotgun (WGS) entry which is preliminary data.</text>
</comment>
<gene>
    <name evidence="5" type="ORF">GPX89_07070</name>
</gene>
<dbReference type="Proteomes" id="UP000466794">
    <property type="component" value="Unassembled WGS sequence"/>
</dbReference>
<dbReference type="GO" id="GO:0016491">
    <property type="term" value="F:oxidoreductase activity"/>
    <property type="evidence" value="ECO:0007669"/>
    <property type="project" value="UniProtKB-KW"/>
</dbReference>
<name>A0A7K1URR4_9NOCA</name>
<organism evidence="5 6">
    <name type="scientific">Nocardia terrae</name>
    <dbReference type="NCBI Taxonomy" id="2675851"/>
    <lineage>
        <taxon>Bacteria</taxon>
        <taxon>Bacillati</taxon>
        <taxon>Actinomycetota</taxon>
        <taxon>Actinomycetes</taxon>
        <taxon>Mycobacteriales</taxon>
        <taxon>Nocardiaceae</taxon>
        <taxon>Nocardia</taxon>
    </lineage>
</organism>
<evidence type="ECO:0000313" key="6">
    <source>
        <dbReference type="Proteomes" id="UP000466794"/>
    </source>
</evidence>
<dbReference type="SUPFAM" id="SSF51735">
    <property type="entry name" value="NAD(P)-binding Rossmann-fold domains"/>
    <property type="match status" value="1"/>
</dbReference>
<evidence type="ECO:0000256" key="1">
    <source>
        <dbReference type="ARBA" id="ARBA00006484"/>
    </source>
</evidence>
<dbReference type="CDD" id="cd05233">
    <property type="entry name" value="SDR_c"/>
    <property type="match status" value="1"/>
</dbReference>
<reference evidence="5 6" key="1">
    <citation type="submission" date="2019-12" db="EMBL/GenBank/DDBJ databases">
        <title>Nocardia sp. nov. ET3-3 isolated from soil.</title>
        <authorList>
            <person name="Kanchanasin P."/>
            <person name="Tanasupawat S."/>
            <person name="Yuki M."/>
            <person name="Kudo T."/>
        </authorList>
    </citation>
    <scope>NUCLEOTIDE SEQUENCE [LARGE SCALE GENOMIC DNA]</scope>
    <source>
        <strain evidence="5 6">ET3-3</strain>
    </source>
</reference>
<evidence type="ECO:0000313" key="5">
    <source>
        <dbReference type="EMBL" id="MVU77007.1"/>
    </source>
</evidence>
<keyword evidence="2" id="KW-0560">Oxidoreductase</keyword>
<dbReference type="InterPro" id="IPR002347">
    <property type="entry name" value="SDR_fam"/>
</dbReference>
<dbReference type="PANTHER" id="PTHR44196:SF1">
    <property type="entry name" value="DEHYDROGENASE_REDUCTASE SDR FAMILY MEMBER 7B"/>
    <property type="match status" value="1"/>
</dbReference>
<sequence length="379" mass="40778">MPPPAPVTTTTSFSKPVMSGYPLFPLRLPGWRYCPRQCTLQSRHPRSGMRRLTQKSFHPELAVVTGAGSGIGRGTAKALAARGAEVVVADINFATAKDTVSLIHSAGGSAFPYALDVGDPLALEAFADYVRSAHGVPDVVVNNAGIVVGGPFFDIRPADLHRIADVNLTAIVHGCRLFGAQMAARGRGGHLVNISSMAAFAPIRMGTPYAFASAGVKHFSETLRTELASERIGVTVVCPGLIATNLAATATLSTLSAEQVAIARQIVVKGMSLIGMHPDKAGRRIVEAVERNRAVLPLRWESWLAYRLTRAFPRTSRALMRAVSGPEVERVARFVIDHPGFLGVAREAAEIMPQRRGLQTYWEPPEYDDPPAPPIPLRR</sequence>
<evidence type="ECO:0000256" key="2">
    <source>
        <dbReference type="ARBA" id="ARBA00023002"/>
    </source>
</evidence>
<dbReference type="GO" id="GO:0016020">
    <property type="term" value="C:membrane"/>
    <property type="evidence" value="ECO:0007669"/>
    <property type="project" value="TreeGrafter"/>
</dbReference>
<keyword evidence="6" id="KW-1185">Reference proteome</keyword>
<accession>A0A7K1URR4</accession>
<comment type="similarity">
    <text evidence="1 3">Belongs to the short-chain dehydrogenases/reductases (SDR) family.</text>
</comment>
<evidence type="ECO:0000256" key="4">
    <source>
        <dbReference type="SAM" id="MobiDB-lite"/>
    </source>
</evidence>
<dbReference type="AlphaFoldDB" id="A0A7K1URR4"/>
<dbReference type="PANTHER" id="PTHR44196">
    <property type="entry name" value="DEHYDROGENASE/REDUCTASE SDR FAMILY MEMBER 7B"/>
    <property type="match status" value="1"/>
</dbReference>
<dbReference type="EMBL" id="WRPP01000001">
    <property type="protein sequence ID" value="MVU77007.1"/>
    <property type="molecule type" value="Genomic_DNA"/>
</dbReference>
<dbReference type="PRINTS" id="PR00081">
    <property type="entry name" value="GDHRDH"/>
</dbReference>
<evidence type="ECO:0000256" key="3">
    <source>
        <dbReference type="RuleBase" id="RU000363"/>
    </source>
</evidence>
<dbReference type="Pfam" id="PF00106">
    <property type="entry name" value="adh_short"/>
    <property type="match status" value="1"/>
</dbReference>
<feature type="compositionally biased region" description="Pro residues" evidence="4">
    <location>
        <begin position="370"/>
        <end position="379"/>
    </location>
</feature>
<dbReference type="InterPro" id="IPR036291">
    <property type="entry name" value="NAD(P)-bd_dom_sf"/>
</dbReference>
<dbReference type="Gene3D" id="3.40.50.720">
    <property type="entry name" value="NAD(P)-binding Rossmann-like Domain"/>
    <property type="match status" value="1"/>
</dbReference>
<feature type="region of interest" description="Disordered" evidence="4">
    <location>
        <begin position="360"/>
        <end position="379"/>
    </location>
</feature>
<dbReference type="PRINTS" id="PR00080">
    <property type="entry name" value="SDRFAMILY"/>
</dbReference>
<proteinExistence type="inferred from homology"/>